<sequence>ILAIITVAVIAQVAEAPLAVIGELPTSLPAPSVPDADLALLQALIGPAFAVAALTAIESLLSARVASGMTSAGAYDGDRERVVYLASGLVSQIPMVALAGV</sequence>
<dbReference type="AlphaFoldDB" id="A0A2N6VJI7"/>
<evidence type="ECO:0000259" key="6">
    <source>
        <dbReference type="Pfam" id="PF00916"/>
    </source>
</evidence>
<evidence type="ECO:0000313" key="7">
    <source>
        <dbReference type="EMBL" id="PMD04301.1"/>
    </source>
</evidence>
<organism evidence="7 8">
    <name type="scientific">Brevibacterium paucivorans</name>
    <dbReference type="NCBI Taxonomy" id="170994"/>
    <lineage>
        <taxon>Bacteria</taxon>
        <taxon>Bacillati</taxon>
        <taxon>Actinomycetota</taxon>
        <taxon>Actinomycetes</taxon>
        <taxon>Micrococcales</taxon>
        <taxon>Brevibacteriaceae</taxon>
        <taxon>Brevibacterium</taxon>
    </lineage>
</organism>
<keyword evidence="3 5" id="KW-1133">Transmembrane helix</keyword>
<reference evidence="7 8" key="1">
    <citation type="submission" date="2017-09" db="EMBL/GenBank/DDBJ databases">
        <title>Bacterial strain isolated from the female urinary microbiota.</title>
        <authorList>
            <person name="Thomas-White K."/>
            <person name="Kumar N."/>
            <person name="Forster S."/>
            <person name="Putonti C."/>
            <person name="Lawley T."/>
            <person name="Wolfe A.J."/>
        </authorList>
    </citation>
    <scope>NUCLEOTIDE SEQUENCE [LARGE SCALE GENOMIC DNA]</scope>
    <source>
        <strain evidence="7 8">UMB1301</strain>
    </source>
</reference>
<gene>
    <name evidence="7" type="ORF">CJ199_12870</name>
</gene>
<name>A0A2N6VJI7_9MICO</name>
<comment type="subcellular location">
    <subcellularLocation>
        <location evidence="1">Membrane</location>
        <topology evidence="1">Multi-pass membrane protein</topology>
    </subcellularLocation>
</comment>
<dbReference type="EMBL" id="PNHK01000177">
    <property type="protein sequence ID" value="PMD04301.1"/>
    <property type="molecule type" value="Genomic_DNA"/>
</dbReference>
<evidence type="ECO:0000256" key="4">
    <source>
        <dbReference type="ARBA" id="ARBA00023136"/>
    </source>
</evidence>
<feature type="transmembrane region" description="Helical" evidence="5">
    <location>
        <begin position="39"/>
        <end position="61"/>
    </location>
</feature>
<keyword evidence="2 5" id="KW-0812">Transmembrane</keyword>
<evidence type="ECO:0000256" key="2">
    <source>
        <dbReference type="ARBA" id="ARBA00022692"/>
    </source>
</evidence>
<dbReference type="Pfam" id="PF00916">
    <property type="entry name" value="Sulfate_transp"/>
    <property type="match status" value="1"/>
</dbReference>
<feature type="domain" description="SLC26A/SulP transporter" evidence="6">
    <location>
        <begin position="1"/>
        <end position="80"/>
    </location>
</feature>
<evidence type="ECO:0000313" key="8">
    <source>
        <dbReference type="Proteomes" id="UP000235598"/>
    </source>
</evidence>
<dbReference type="GO" id="GO:0016020">
    <property type="term" value="C:membrane"/>
    <property type="evidence" value="ECO:0007669"/>
    <property type="project" value="UniProtKB-SubCell"/>
</dbReference>
<feature type="non-terminal residue" evidence="7">
    <location>
        <position position="101"/>
    </location>
</feature>
<protein>
    <submittedName>
        <fullName evidence="7">Sodium-independent anion transporter</fullName>
    </submittedName>
</protein>
<evidence type="ECO:0000256" key="3">
    <source>
        <dbReference type="ARBA" id="ARBA00022989"/>
    </source>
</evidence>
<proteinExistence type="predicted"/>
<keyword evidence="4 5" id="KW-0472">Membrane</keyword>
<comment type="caution">
    <text evidence="7">The sequence shown here is derived from an EMBL/GenBank/DDBJ whole genome shotgun (WGS) entry which is preliminary data.</text>
</comment>
<feature type="non-terminal residue" evidence="7">
    <location>
        <position position="1"/>
    </location>
</feature>
<dbReference type="RefSeq" id="WP_257994635.1">
    <property type="nucleotide sequence ID" value="NZ_PNHK01000177.1"/>
</dbReference>
<evidence type="ECO:0000256" key="5">
    <source>
        <dbReference type="SAM" id="Phobius"/>
    </source>
</evidence>
<evidence type="ECO:0000256" key="1">
    <source>
        <dbReference type="ARBA" id="ARBA00004141"/>
    </source>
</evidence>
<dbReference type="InterPro" id="IPR011547">
    <property type="entry name" value="SLC26A/SulP_dom"/>
</dbReference>
<feature type="transmembrane region" description="Helical" evidence="5">
    <location>
        <begin position="82"/>
        <end position="100"/>
    </location>
</feature>
<accession>A0A2N6VJI7</accession>
<dbReference type="Proteomes" id="UP000235598">
    <property type="component" value="Unassembled WGS sequence"/>
</dbReference>